<dbReference type="RefSeq" id="WP_303543374.1">
    <property type="nucleotide sequence ID" value="NZ_JAUOTP010000005.1"/>
</dbReference>
<dbReference type="PRINTS" id="PR00081">
    <property type="entry name" value="GDHRDH"/>
</dbReference>
<keyword evidence="2" id="KW-0560">Oxidoreductase</keyword>
<dbReference type="Gene3D" id="3.40.50.720">
    <property type="entry name" value="NAD(P)-binding Rossmann-like Domain"/>
    <property type="match status" value="1"/>
</dbReference>
<dbReference type="Proteomes" id="UP001169764">
    <property type="component" value="Unassembled WGS sequence"/>
</dbReference>
<evidence type="ECO:0000313" key="2">
    <source>
        <dbReference type="EMBL" id="MDO6415393.1"/>
    </source>
</evidence>
<dbReference type="EMBL" id="JAUOTP010000005">
    <property type="protein sequence ID" value="MDO6415393.1"/>
    <property type="molecule type" value="Genomic_DNA"/>
</dbReference>
<dbReference type="InterPro" id="IPR002347">
    <property type="entry name" value="SDR_fam"/>
</dbReference>
<dbReference type="CDD" id="cd05233">
    <property type="entry name" value="SDR_c"/>
    <property type="match status" value="1"/>
</dbReference>
<dbReference type="Pfam" id="PF13561">
    <property type="entry name" value="adh_short_C2"/>
    <property type="match status" value="1"/>
</dbReference>
<proteinExistence type="predicted"/>
<feature type="domain" description="Ketoreductase" evidence="1">
    <location>
        <begin position="6"/>
        <end position="182"/>
    </location>
</feature>
<evidence type="ECO:0000313" key="3">
    <source>
        <dbReference type="Proteomes" id="UP001169764"/>
    </source>
</evidence>
<sequence length="246" mass="25317">MDFSGKIALVTGGTSGIGLATAAKLAQAGATVIAIGRNPERLATAESVVSRNGETIACDISSPSEIVFLMSHVKARWGRLDVLAINAGISDAPAIGDLTPATYNALMDINCRGATFTFVHALPLLAEGAAVVFTGSVGGRKGQPGDPLYAGSKGFIRAFVRSAGTDRALLKRGIRVNVVSPGPIATPLTSEATQDEAALHWIEDMIPMGRWGLADEVADAILFLASDAARFTTGAELTVDGGMAHA</sequence>
<dbReference type="InterPro" id="IPR036291">
    <property type="entry name" value="NAD(P)-bd_dom_sf"/>
</dbReference>
<accession>A0ABT8YC31</accession>
<name>A0ABT8YC31_9SPHN</name>
<dbReference type="SUPFAM" id="SSF51735">
    <property type="entry name" value="NAD(P)-binding Rossmann-fold domains"/>
    <property type="match status" value="1"/>
</dbReference>
<dbReference type="InterPro" id="IPR020904">
    <property type="entry name" value="Sc_DH/Rdtase_CS"/>
</dbReference>
<dbReference type="PROSITE" id="PS00061">
    <property type="entry name" value="ADH_SHORT"/>
    <property type="match status" value="1"/>
</dbReference>
<dbReference type="PANTHER" id="PTHR43975:SF2">
    <property type="entry name" value="EG:BACR7A4.14 PROTEIN-RELATED"/>
    <property type="match status" value="1"/>
</dbReference>
<protein>
    <submittedName>
        <fullName evidence="2">SDR family oxidoreductase</fullName>
        <ecNumber evidence="2">1.1.-.-</ecNumber>
    </submittedName>
</protein>
<organism evidence="2 3">
    <name type="scientific">Sphingomonas natans</name>
    <dbReference type="NCBI Taxonomy" id="3063330"/>
    <lineage>
        <taxon>Bacteria</taxon>
        <taxon>Pseudomonadati</taxon>
        <taxon>Pseudomonadota</taxon>
        <taxon>Alphaproteobacteria</taxon>
        <taxon>Sphingomonadales</taxon>
        <taxon>Sphingomonadaceae</taxon>
        <taxon>Sphingomonas</taxon>
    </lineage>
</organism>
<dbReference type="InterPro" id="IPR057326">
    <property type="entry name" value="KR_dom"/>
</dbReference>
<dbReference type="GO" id="GO:0016491">
    <property type="term" value="F:oxidoreductase activity"/>
    <property type="evidence" value="ECO:0007669"/>
    <property type="project" value="UniProtKB-KW"/>
</dbReference>
<reference evidence="2" key="1">
    <citation type="submission" date="2023-07" db="EMBL/GenBank/DDBJ databases">
        <authorList>
            <person name="Kim M."/>
        </authorList>
    </citation>
    <scope>NUCLEOTIDE SEQUENCE</scope>
    <source>
        <strain evidence="2">BIUV-7</strain>
    </source>
</reference>
<evidence type="ECO:0000259" key="1">
    <source>
        <dbReference type="SMART" id="SM00822"/>
    </source>
</evidence>
<comment type="caution">
    <text evidence="2">The sequence shown here is derived from an EMBL/GenBank/DDBJ whole genome shotgun (WGS) entry which is preliminary data.</text>
</comment>
<gene>
    <name evidence="2" type="ORF">Q4F19_13450</name>
</gene>
<keyword evidence="3" id="KW-1185">Reference proteome</keyword>
<dbReference type="SMART" id="SM00822">
    <property type="entry name" value="PKS_KR"/>
    <property type="match status" value="1"/>
</dbReference>
<dbReference type="PANTHER" id="PTHR43975">
    <property type="entry name" value="ZGC:101858"/>
    <property type="match status" value="1"/>
</dbReference>
<dbReference type="EC" id="1.1.-.-" evidence="2"/>